<dbReference type="InterPro" id="IPR012932">
    <property type="entry name" value="VKOR"/>
</dbReference>
<keyword evidence="6" id="KW-0560">Oxidoreductase</keyword>
<keyword evidence="7 10" id="KW-0472">Membrane</keyword>
<sequence length="306" mass="33160">MRRRGSTPWIYRWSRPLIAGIATIGAVGTGYLTVVKLTEGTAACPTGGCDVVLSSPYATVFGLPLTLFGFLGYLSMIIFAIAPLCLTSPKKKKLRASIEQWTGLLLFLGGTAMAVFSSYLMYLLAFVIKAVCIYCIASAVFSVCLFILSIIGRDWEDIGQLLFSGVIVAVVVLVGTLGVYANINNPRVETTDGYAISTTSGAAELGLAQHLKQIDAKMYGAFTCPHCQNQKQLFGKDAAAQLNYIECHPQGENSQTDLCMKANIQGFPTWEIKGKQYQGEKTLAELADLSGYQGDRHFKNSSEHGH</sequence>
<feature type="transmembrane region" description="Helical" evidence="10">
    <location>
        <begin position="61"/>
        <end position="86"/>
    </location>
</feature>
<evidence type="ECO:0000256" key="6">
    <source>
        <dbReference type="ARBA" id="ARBA00023002"/>
    </source>
</evidence>
<keyword evidence="9" id="KW-0676">Redox-active center</keyword>
<dbReference type="AlphaFoldDB" id="K9Y0X2"/>
<dbReference type="GO" id="GO:0016020">
    <property type="term" value="C:membrane"/>
    <property type="evidence" value="ECO:0007669"/>
    <property type="project" value="UniProtKB-SubCell"/>
</dbReference>
<organism evidence="12 13">
    <name type="scientific">Stanieria cyanosphaera (strain ATCC 29371 / PCC 7437)</name>
    <dbReference type="NCBI Taxonomy" id="111780"/>
    <lineage>
        <taxon>Bacteria</taxon>
        <taxon>Bacillati</taxon>
        <taxon>Cyanobacteriota</taxon>
        <taxon>Cyanophyceae</taxon>
        <taxon>Pleurocapsales</taxon>
        <taxon>Dermocarpellaceae</taxon>
        <taxon>Stanieria</taxon>
    </lineage>
</organism>
<evidence type="ECO:0000256" key="3">
    <source>
        <dbReference type="ARBA" id="ARBA00022692"/>
    </source>
</evidence>
<evidence type="ECO:0000256" key="4">
    <source>
        <dbReference type="ARBA" id="ARBA00022719"/>
    </source>
</evidence>
<feature type="transmembrane region" description="Helical" evidence="10">
    <location>
        <begin position="126"/>
        <end position="149"/>
    </location>
</feature>
<evidence type="ECO:0000256" key="8">
    <source>
        <dbReference type="ARBA" id="ARBA00023157"/>
    </source>
</evidence>
<dbReference type="InterPro" id="IPR038354">
    <property type="entry name" value="VKOR_sf"/>
</dbReference>
<evidence type="ECO:0000256" key="10">
    <source>
        <dbReference type="SAM" id="Phobius"/>
    </source>
</evidence>
<dbReference type="KEGG" id="scs:Sta7437_4973"/>
<dbReference type="PANTHER" id="PTHR34573:SF1">
    <property type="entry name" value="VITAMIN K EPOXIDE REDUCTASE DOMAIN-CONTAINING PROTEIN"/>
    <property type="match status" value="1"/>
</dbReference>
<feature type="transmembrane region" description="Helical" evidence="10">
    <location>
        <begin position="12"/>
        <end position="32"/>
    </location>
</feature>
<dbReference type="InterPro" id="IPR036249">
    <property type="entry name" value="Thioredoxin-like_sf"/>
</dbReference>
<dbReference type="OrthoDB" id="185994at2"/>
<feature type="domain" description="Vitamin K epoxide reductase" evidence="11">
    <location>
        <begin position="11"/>
        <end position="153"/>
    </location>
</feature>
<evidence type="ECO:0000256" key="2">
    <source>
        <dbReference type="ARBA" id="ARBA00006214"/>
    </source>
</evidence>
<evidence type="ECO:0000259" key="11">
    <source>
        <dbReference type="SMART" id="SM00756"/>
    </source>
</evidence>
<dbReference type="Pfam" id="PF07884">
    <property type="entry name" value="VKOR"/>
    <property type="match status" value="1"/>
</dbReference>
<name>K9Y0X2_STAC7</name>
<keyword evidence="4" id="KW-0874">Quinone</keyword>
<keyword evidence="5 10" id="KW-1133">Transmembrane helix</keyword>
<evidence type="ECO:0000256" key="5">
    <source>
        <dbReference type="ARBA" id="ARBA00022989"/>
    </source>
</evidence>
<keyword evidence="8" id="KW-1015">Disulfide bond</keyword>
<dbReference type="Proteomes" id="UP000010473">
    <property type="component" value="Plasmid pSTA7437.03"/>
</dbReference>
<dbReference type="RefSeq" id="WP_015195769.1">
    <property type="nucleotide sequence ID" value="NC_019750.1"/>
</dbReference>
<keyword evidence="3 10" id="KW-0812">Transmembrane</keyword>
<accession>K9Y0X2</accession>
<evidence type="ECO:0000313" key="13">
    <source>
        <dbReference type="Proteomes" id="UP000010473"/>
    </source>
</evidence>
<evidence type="ECO:0000256" key="7">
    <source>
        <dbReference type="ARBA" id="ARBA00023136"/>
    </source>
</evidence>
<evidence type="ECO:0000313" key="12">
    <source>
        <dbReference type="EMBL" id="AFZ38393.1"/>
    </source>
</evidence>
<comment type="similarity">
    <text evidence="2">Belongs to the VKOR family.</text>
</comment>
<gene>
    <name evidence="12" type="ordered locus">Sta7437_4973</name>
</gene>
<evidence type="ECO:0000256" key="9">
    <source>
        <dbReference type="ARBA" id="ARBA00023284"/>
    </source>
</evidence>
<geneLocation type="plasmid" evidence="12 13">
    <name>pSTA7437.03</name>
</geneLocation>
<keyword evidence="12" id="KW-0614">Plasmid</keyword>
<comment type="subcellular location">
    <subcellularLocation>
        <location evidence="1">Membrane</location>
        <topology evidence="1">Multi-pass membrane protein</topology>
    </subcellularLocation>
</comment>
<protein>
    <submittedName>
        <fullName evidence="12">Vitamin K epoxide reductase</fullName>
    </submittedName>
</protein>
<dbReference type="Gene3D" id="3.40.30.10">
    <property type="entry name" value="Glutaredoxin"/>
    <property type="match status" value="1"/>
</dbReference>
<dbReference type="GO" id="GO:0048038">
    <property type="term" value="F:quinone binding"/>
    <property type="evidence" value="ECO:0007669"/>
    <property type="project" value="UniProtKB-KW"/>
</dbReference>
<feature type="transmembrane region" description="Helical" evidence="10">
    <location>
        <begin position="161"/>
        <end position="181"/>
    </location>
</feature>
<reference evidence="13" key="1">
    <citation type="journal article" date="2013" name="Proc. Natl. Acad. Sci. U.S.A.">
        <title>Improving the coverage of the cyanobacterial phylum using diversity-driven genome sequencing.</title>
        <authorList>
            <person name="Shih P.M."/>
            <person name="Wu D."/>
            <person name="Latifi A."/>
            <person name="Axen S.D."/>
            <person name="Fewer D.P."/>
            <person name="Talla E."/>
            <person name="Calteau A."/>
            <person name="Cai F."/>
            <person name="Tandeau de Marsac N."/>
            <person name="Rippka R."/>
            <person name="Herdman M."/>
            <person name="Sivonen K."/>
            <person name="Coursin T."/>
            <person name="Laurent T."/>
            <person name="Goodwin L."/>
            <person name="Nolan M."/>
            <person name="Davenport K.W."/>
            <person name="Han C.S."/>
            <person name="Rubin E.M."/>
            <person name="Eisen J.A."/>
            <person name="Woyke T."/>
            <person name="Gugger M."/>
            <person name="Kerfeld C.A."/>
        </authorList>
    </citation>
    <scope>NUCLEOTIDE SEQUENCE [LARGE SCALE GENOMIC DNA]</scope>
    <source>
        <strain evidence="13">ATCC 29371 / PCC 7437</strain>
        <plasmid evidence="13">Plasmid pSTA7437.03</plasmid>
    </source>
</reference>
<feature type="transmembrane region" description="Helical" evidence="10">
    <location>
        <begin position="98"/>
        <end position="120"/>
    </location>
</feature>
<dbReference type="EMBL" id="CP003656">
    <property type="protein sequence ID" value="AFZ38393.1"/>
    <property type="molecule type" value="Genomic_DNA"/>
</dbReference>
<dbReference type="GO" id="GO:0016491">
    <property type="term" value="F:oxidoreductase activity"/>
    <property type="evidence" value="ECO:0007669"/>
    <property type="project" value="UniProtKB-KW"/>
</dbReference>
<keyword evidence="13" id="KW-1185">Reference proteome</keyword>
<dbReference type="PANTHER" id="PTHR34573">
    <property type="entry name" value="VKC DOMAIN-CONTAINING PROTEIN"/>
    <property type="match status" value="1"/>
</dbReference>
<dbReference type="InterPro" id="IPR044698">
    <property type="entry name" value="VKOR/LTO1"/>
</dbReference>
<dbReference type="SUPFAM" id="SSF52833">
    <property type="entry name" value="Thioredoxin-like"/>
    <property type="match status" value="1"/>
</dbReference>
<evidence type="ECO:0000256" key="1">
    <source>
        <dbReference type="ARBA" id="ARBA00004141"/>
    </source>
</evidence>
<dbReference type="SMART" id="SM00756">
    <property type="entry name" value="VKc"/>
    <property type="match status" value="1"/>
</dbReference>
<proteinExistence type="inferred from homology"/>
<dbReference type="HOGENOM" id="CLU_047345_0_0_3"/>
<dbReference type="CDD" id="cd12916">
    <property type="entry name" value="VKOR_1"/>
    <property type="match status" value="1"/>
</dbReference>
<dbReference type="Gene3D" id="1.20.1440.130">
    <property type="entry name" value="VKOR domain"/>
    <property type="match status" value="1"/>
</dbReference>